<sequence>MINTIPDKIPKQILKNLKKGIYDKIILFALGVFGSHKLREFVNDPNNSIKKRMDKALFLDWVDQLKEKEFIEEFELDNEINYIITPKGEDEILKYLISLKILKRLEKILIDFIDPTEKNNVVPSKSV</sequence>
<dbReference type="EMBL" id="BARS01053942">
    <property type="protein sequence ID" value="GAG44080.1"/>
    <property type="molecule type" value="Genomic_DNA"/>
</dbReference>
<comment type="caution">
    <text evidence="1">The sequence shown here is derived from an EMBL/GenBank/DDBJ whole genome shotgun (WGS) entry which is preliminary data.</text>
</comment>
<protein>
    <recommendedName>
        <fullName evidence="2">ArnR1-like winged helix-turn-helix domain-containing protein</fullName>
    </recommendedName>
</protein>
<evidence type="ECO:0000313" key="1">
    <source>
        <dbReference type="EMBL" id="GAG44080.1"/>
    </source>
</evidence>
<dbReference type="AlphaFoldDB" id="X0XLN4"/>
<gene>
    <name evidence="1" type="ORF">S01H1_79948</name>
</gene>
<evidence type="ECO:0008006" key="2">
    <source>
        <dbReference type="Google" id="ProtNLM"/>
    </source>
</evidence>
<proteinExistence type="predicted"/>
<reference evidence="1" key="1">
    <citation type="journal article" date="2014" name="Front. Microbiol.">
        <title>High frequency of phylogenetically diverse reductive dehalogenase-homologous genes in deep subseafloor sedimentary metagenomes.</title>
        <authorList>
            <person name="Kawai M."/>
            <person name="Futagami T."/>
            <person name="Toyoda A."/>
            <person name="Takaki Y."/>
            <person name="Nishi S."/>
            <person name="Hori S."/>
            <person name="Arai W."/>
            <person name="Tsubouchi T."/>
            <person name="Morono Y."/>
            <person name="Uchiyama I."/>
            <person name="Ito T."/>
            <person name="Fujiyama A."/>
            <person name="Inagaki F."/>
            <person name="Takami H."/>
        </authorList>
    </citation>
    <scope>NUCLEOTIDE SEQUENCE</scope>
    <source>
        <strain evidence="1">Expedition CK06-06</strain>
    </source>
</reference>
<organism evidence="1">
    <name type="scientific">marine sediment metagenome</name>
    <dbReference type="NCBI Taxonomy" id="412755"/>
    <lineage>
        <taxon>unclassified sequences</taxon>
        <taxon>metagenomes</taxon>
        <taxon>ecological metagenomes</taxon>
    </lineage>
</organism>
<accession>X0XLN4</accession>
<feature type="non-terminal residue" evidence="1">
    <location>
        <position position="127"/>
    </location>
</feature>
<name>X0XLN4_9ZZZZ</name>